<evidence type="ECO:0000313" key="3">
    <source>
        <dbReference type="Proteomes" id="UP001500888"/>
    </source>
</evidence>
<protein>
    <submittedName>
        <fullName evidence="2">Uncharacterized protein</fullName>
    </submittedName>
</protein>
<accession>A0ABP7ILE7</accession>
<comment type="caution">
    <text evidence="2">The sequence shown here is derived from an EMBL/GenBank/DDBJ whole genome shotgun (WGS) entry which is preliminary data.</text>
</comment>
<feature type="compositionally biased region" description="Basic and acidic residues" evidence="1">
    <location>
        <begin position="1"/>
        <end position="21"/>
    </location>
</feature>
<reference evidence="3" key="1">
    <citation type="journal article" date="2019" name="Int. J. Syst. Evol. Microbiol.">
        <title>The Global Catalogue of Microorganisms (GCM) 10K type strain sequencing project: providing services to taxonomists for standard genome sequencing and annotation.</title>
        <authorList>
            <consortium name="The Broad Institute Genomics Platform"/>
            <consortium name="The Broad Institute Genome Sequencing Center for Infectious Disease"/>
            <person name="Wu L."/>
            <person name="Ma J."/>
        </authorList>
    </citation>
    <scope>NUCLEOTIDE SEQUENCE [LARGE SCALE GENOMIC DNA]</scope>
    <source>
        <strain evidence="3">JCM 16908</strain>
    </source>
</reference>
<dbReference type="EMBL" id="BAAAZR010000014">
    <property type="protein sequence ID" value="GAA3821446.1"/>
    <property type="molecule type" value="Genomic_DNA"/>
</dbReference>
<sequence length="50" mass="5679">MSYLPDSHDWKDFPPRMDTPDRPTGPRLPTPEYVTEPDCLTLCGGMASQR</sequence>
<organism evidence="2 3">
    <name type="scientific">Sphaerisporangium flaviroseum</name>
    <dbReference type="NCBI Taxonomy" id="509199"/>
    <lineage>
        <taxon>Bacteria</taxon>
        <taxon>Bacillati</taxon>
        <taxon>Actinomycetota</taxon>
        <taxon>Actinomycetes</taxon>
        <taxon>Streptosporangiales</taxon>
        <taxon>Streptosporangiaceae</taxon>
        <taxon>Sphaerisporangium</taxon>
    </lineage>
</organism>
<keyword evidence="3" id="KW-1185">Reference proteome</keyword>
<proteinExistence type="predicted"/>
<evidence type="ECO:0000256" key="1">
    <source>
        <dbReference type="SAM" id="MobiDB-lite"/>
    </source>
</evidence>
<name>A0ABP7ILE7_9ACTN</name>
<feature type="region of interest" description="Disordered" evidence="1">
    <location>
        <begin position="1"/>
        <end position="33"/>
    </location>
</feature>
<dbReference type="Proteomes" id="UP001500888">
    <property type="component" value="Unassembled WGS sequence"/>
</dbReference>
<evidence type="ECO:0000313" key="2">
    <source>
        <dbReference type="EMBL" id="GAA3821446.1"/>
    </source>
</evidence>
<gene>
    <name evidence="2" type="ORF">GCM10022226_47230</name>
</gene>